<dbReference type="GO" id="GO:0003863">
    <property type="term" value="F:branched-chain 2-oxo acid dehydrogenase activity"/>
    <property type="evidence" value="ECO:0007669"/>
    <property type="project" value="UniProtKB-EC"/>
</dbReference>
<evidence type="ECO:0000259" key="9">
    <source>
        <dbReference type="Pfam" id="PF00676"/>
    </source>
</evidence>
<name>A0A7L3C4L0_PELUR</name>
<dbReference type="InterPro" id="IPR050771">
    <property type="entry name" value="Alpha-ketoacid_DH_E1_comp"/>
</dbReference>
<gene>
    <name evidence="10" type="primary">Bckdha</name>
    <name evidence="10" type="ORF">PELURI_R15197</name>
</gene>
<dbReference type="Gene3D" id="3.40.50.970">
    <property type="match status" value="2"/>
</dbReference>
<evidence type="ECO:0000256" key="5">
    <source>
        <dbReference type="ARBA" id="ARBA00047149"/>
    </source>
</evidence>
<keyword evidence="11" id="KW-1185">Reference proteome</keyword>
<comment type="function">
    <text evidence="7">The branched-chain alpha-keto dehydrogenase complex catalyzes the overall conversion of alpha-keto acids to acyl-CoA and CO(2). It contains multiple copies of three enzymatic components: branched-chain alpha-keto acid decarboxylase (E1), lipoamide acyltransferase (E2) and lipoamide dehydrogenase (E3).</text>
</comment>
<dbReference type="PANTHER" id="PTHR43380">
    <property type="entry name" value="2-OXOISOVALERATE DEHYDROGENASE SUBUNIT ALPHA, MITOCHONDRIAL"/>
    <property type="match status" value="1"/>
</dbReference>
<sequence length="468" mass="50766">QEFPSPEEKPQFPGASAEFADRLEFIQPNVISGIPVYRVMDRQGHIVSPAEDPQLPKELVLKLYRTMTLLNTMDRILYESQRQGRISFYMTNYGEEGTHVGSAAALDDTDLVFGQYREAGVLMYRGYPLDLFMAQCYGNTSDPGKGRQMPVHYGCRDRHFVTISSPLATQIPQGAPPILMVPPNSSACVSTPTLNPPLPAAVGAAYAIKRADANRAVICYFGEGAASEGDAHAGFNFAATLECPIVFFCRNNGYAISTPTSEQYRGDGIAARGPGYGLMSIRVDGNDVFAVYNATKEARRRAVAENQPFLIEAMTYRGNPVILGRGSPRSQGRGSPGFWGEGSLGSQGRGSPGFLGEGSLILGRGSLGSQGRGSLGFWGEGIPGSQGMGSLGFRGEGSPGSRGGKGASAAPQVMEAFEEAERKPKPNPQFLFSDVYREMPPHLRRQRAALERHLQHYGEHYPLEHFEK</sequence>
<evidence type="ECO:0000256" key="7">
    <source>
        <dbReference type="RuleBase" id="RU365014"/>
    </source>
</evidence>
<comment type="function">
    <text evidence="4">Together with BCKDHB forms the heterotetrameric E1 subunit of the mitochondrial branched-chain alpha-ketoacid dehydrogenase (BCKD) complex. The BCKD complex catalyzes the multi-step oxidative decarboxylation of alpha-ketoacids derived from the branched-chain amino-acids valine, leucine and isoleucine producing CO2 and acyl-CoA which is subsequently utilized to produce energy. The E1 subunit catalyzes the first step with the decarboxylation of the alpha-ketoacid forming an enzyme-product intermediate. A reductive acylation mediated by the lipoylamide cofactor of E2 extracts the acyl group from the E1 active site for the next step of the reaction.</text>
</comment>
<comment type="caution">
    <text evidence="10">The sequence shown here is derived from an EMBL/GenBank/DDBJ whole genome shotgun (WGS) entry which is preliminary data.</text>
</comment>
<evidence type="ECO:0000256" key="1">
    <source>
        <dbReference type="ARBA" id="ARBA00008646"/>
    </source>
</evidence>
<accession>A0A7L3C4L0</accession>
<dbReference type="InterPro" id="IPR029061">
    <property type="entry name" value="THDP-binding"/>
</dbReference>
<organism evidence="10 11">
    <name type="scientific">Pelecanoides urinatrix</name>
    <name type="common">Common diving petrel</name>
    <name type="synonym">Procellaria urinatrix</name>
    <dbReference type="NCBI Taxonomy" id="37079"/>
    <lineage>
        <taxon>Eukaryota</taxon>
        <taxon>Metazoa</taxon>
        <taxon>Chordata</taxon>
        <taxon>Craniata</taxon>
        <taxon>Vertebrata</taxon>
        <taxon>Euteleostomi</taxon>
        <taxon>Archelosauria</taxon>
        <taxon>Archosauria</taxon>
        <taxon>Dinosauria</taxon>
        <taxon>Saurischia</taxon>
        <taxon>Theropoda</taxon>
        <taxon>Coelurosauria</taxon>
        <taxon>Aves</taxon>
        <taxon>Neognathae</taxon>
        <taxon>Neoaves</taxon>
        <taxon>Aequornithes</taxon>
        <taxon>Procellariiformes</taxon>
        <taxon>Procellariidae</taxon>
        <taxon>Pelecanoides</taxon>
    </lineage>
</organism>
<evidence type="ECO:0000256" key="4">
    <source>
        <dbReference type="ARBA" id="ARBA00037052"/>
    </source>
</evidence>
<dbReference type="OrthoDB" id="3845at2759"/>
<evidence type="ECO:0000256" key="8">
    <source>
        <dbReference type="SAM" id="MobiDB-lite"/>
    </source>
</evidence>
<comment type="catalytic activity">
    <reaction evidence="6">
        <text>N(6)-[(R)-lipoyl]-L-lysyl-[protein] + 3-methyl-2-oxobutanoate + H(+) = N(6)-[(R)-S(8)-2-methylpropanoyldihydrolipoyl]-L-lysyl-[protein] + CO2</text>
        <dbReference type="Rhea" id="RHEA:13457"/>
        <dbReference type="Rhea" id="RHEA-COMP:10474"/>
        <dbReference type="Rhea" id="RHEA-COMP:10497"/>
        <dbReference type="ChEBI" id="CHEBI:11851"/>
        <dbReference type="ChEBI" id="CHEBI:15378"/>
        <dbReference type="ChEBI" id="CHEBI:16526"/>
        <dbReference type="ChEBI" id="CHEBI:83099"/>
        <dbReference type="ChEBI" id="CHEBI:83142"/>
        <dbReference type="EC" id="1.2.4.4"/>
    </reaction>
    <physiologicalReaction direction="left-to-right" evidence="6">
        <dbReference type="Rhea" id="RHEA:13458"/>
    </physiologicalReaction>
</comment>
<feature type="non-terminal residue" evidence="10">
    <location>
        <position position="468"/>
    </location>
</feature>
<evidence type="ECO:0000256" key="2">
    <source>
        <dbReference type="ARBA" id="ARBA00022946"/>
    </source>
</evidence>
<comment type="similarity">
    <text evidence="1 7">Belongs to the BCKDHA family.</text>
</comment>
<evidence type="ECO:0000256" key="3">
    <source>
        <dbReference type="ARBA" id="ARBA00023002"/>
    </source>
</evidence>
<evidence type="ECO:0000313" key="11">
    <source>
        <dbReference type="Proteomes" id="UP000555367"/>
    </source>
</evidence>
<feature type="domain" description="Dehydrogenase E1 component" evidence="9">
    <location>
        <begin position="195"/>
        <end position="320"/>
    </location>
</feature>
<dbReference type="CDD" id="cd02000">
    <property type="entry name" value="TPP_E1_PDC_ADC_BCADC"/>
    <property type="match status" value="1"/>
</dbReference>
<feature type="compositionally biased region" description="Gly residues" evidence="8">
    <location>
        <begin position="334"/>
        <end position="350"/>
    </location>
</feature>
<keyword evidence="7" id="KW-0786">Thiamine pyrophosphate</keyword>
<dbReference type="EMBL" id="VZTQ01008704">
    <property type="protein sequence ID" value="NXT38534.1"/>
    <property type="molecule type" value="Genomic_DNA"/>
</dbReference>
<dbReference type="InterPro" id="IPR001017">
    <property type="entry name" value="DH_E1"/>
</dbReference>
<dbReference type="SUPFAM" id="SSF52518">
    <property type="entry name" value="Thiamin diphosphate-binding fold (THDP-binding)"/>
    <property type="match status" value="2"/>
</dbReference>
<dbReference type="Pfam" id="PF00676">
    <property type="entry name" value="E1_dh"/>
    <property type="match status" value="2"/>
</dbReference>
<protein>
    <recommendedName>
        <fullName evidence="7">2-oxoisovalerate dehydrogenase subunit alpha</fullName>
        <ecNumber evidence="7">1.2.4.4</ecNumber>
    </recommendedName>
    <alternativeName>
        <fullName evidence="7">Branched-chain alpha-keto acid dehydrogenase E1 component alpha chain</fullName>
    </alternativeName>
</protein>
<feature type="domain" description="Dehydrogenase E1 component" evidence="9">
    <location>
        <begin position="64"/>
        <end position="175"/>
    </location>
</feature>
<evidence type="ECO:0000313" key="10">
    <source>
        <dbReference type="EMBL" id="NXT38534.1"/>
    </source>
</evidence>
<comment type="cofactor">
    <cofactor evidence="7">
        <name>thiamine diphosphate</name>
        <dbReference type="ChEBI" id="CHEBI:58937"/>
    </cofactor>
</comment>
<dbReference type="GO" id="GO:0009083">
    <property type="term" value="P:branched-chain amino acid catabolic process"/>
    <property type="evidence" value="ECO:0007669"/>
    <property type="project" value="TreeGrafter"/>
</dbReference>
<feature type="region of interest" description="Disordered" evidence="8">
    <location>
        <begin position="326"/>
        <end position="350"/>
    </location>
</feature>
<keyword evidence="3 7" id="KW-0560">Oxidoreductase</keyword>
<dbReference type="Proteomes" id="UP000555367">
    <property type="component" value="Unassembled WGS sequence"/>
</dbReference>
<comment type="subunit">
    <text evidence="5">Heterotetramer of 2 alpha/BCKDHA and 2 beta chains/BCKDHB that forms the branched-chain alpha-keto acid decarboxylase (E1) component of the BCKD complex. The branched-chain alpha-ketoacid dehydrogenase is a large complex composed of three major building blocks E1, E2 and E3. It is organized around E2, a 24-meric cubic core composed of DBT, to which are associated 6 to 12 copies of E1, and approximately 6 copies of the dehydrogenase E3, a DLD dimer. Interacts with PPM1K.</text>
</comment>
<reference evidence="10 11" key="1">
    <citation type="submission" date="2019-09" db="EMBL/GenBank/DDBJ databases">
        <title>Bird 10,000 Genomes (B10K) Project - Family phase.</title>
        <authorList>
            <person name="Zhang G."/>
        </authorList>
    </citation>
    <scope>NUCLEOTIDE SEQUENCE [LARGE SCALE GENOMIC DNA]</scope>
    <source>
        <strain evidence="10">B10K-DU-012-45</strain>
    </source>
</reference>
<feature type="non-terminal residue" evidence="10">
    <location>
        <position position="1"/>
    </location>
</feature>
<dbReference type="AlphaFoldDB" id="A0A7L3C4L0"/>
<keyword evidence="2" id="KW-0809">Transit peptide</keyword>
<proteinExistence type="inferred from homology"/>
<dbReference type="PANTHER" id="PTHR43380:SF1">
    <property type="entry name" value="2-OXOISOVALERATE DEHYDROGENASE SUBUNIT ALPHA, MITOCHONDRIAL"/>
    <property type="match status" value="1"/>
</dbReference>
<dbReference type="EC" id="1.2.4.4" evidence="7"/>
<evidence type="ECO:0000256" key="6">
    <source>
        <dbReference type="ARBA" id="ARBA00051764"/>
    </source>
</evidence>